<dbReference type="GO" id="GO:0016020">
    <property type="term" value="C:membrane"/>
    <property type="evidence" value="ECO:0007669"/>
    <property type="project" value="InterPro"/>
</dbReference>
<sequence>MFFTRIFFISLWLIHLPASAGGQYLEPAEFISQSFSKPTPKARALWLTREQRENIKKILAHDFRKLRLRYWRNDSKTAWILNETGKDKPITIGVIINSGKIERIKVLTFRESRGSEIRHDFFTRQFDQATLEDNLKLDRHIDGISGATLSVRAMTKISRIALYLDQQIVSPPVKHLK</sequence>
<protein>
    <recommendedName>
        <fullName evidence="1">FMN-binding domain-containing protein</fullName>
    </recommendedName>
</protein>
<feature type="domain" description="FMN-binding" evidence="1">
    <location>
        <begin position="85"/>
        <end position="165"/>
    </location>
</feature>
<organism evidence="2">
    <name type="scientific">hydrothermal vent metagenome</name>
    <dbReference type="NCBI Taxonomy" id="652676"/>
    <lineage>
        <taxon>unclassified sequences</taxon>
        <taxon>metagenomes</taxon>
        <taxon>ecological metagenomes</taxon>
    </lineage>
</organism>
<dbReference type="AlphaFoldDB" id="A0A3B0XNW2"/>
<dbReference type="GO" id="GO:0010181">
    <property type="term" value="F:FMN binding"/>
    <property type="evidence" value="ECO:0007669"/>
    <property type="project" value="InterPro"/>
</dbReference>
<dbReference type="InterPro" id="IPR007329">
    <property type="entry name" value="FMN-bd"/>
</dbReference>
<proteinExistence type="predicted"/>
<dbReference type="EMBL" id="UOFG01000010">
    <property type="protein sequence ID" value="VAW58026.1"/>
    <property type="molecule type" value="Genomic_DNA"/>
</dbReference>
<evidence type="ECO:0000259" key="1">
    <source>
        <dbReference type="SMART" id="SM00900"/>
    </source>
</evidence>
<gene>
    <name evidence="2" type="ORF">MNBD_GAMMA11-2472</name>
</gene>
<name>A0A3B0XNW2_9ZZZZ</name>
<reference evidence="2" key="1">
    <citation type="submission" date="2018-06" db="EMBL/GenBank/DDBJ databases">
        <authorList>
            <person name="Zhirakovskaya E."/>
        </authorList>
    </citation>
    <scope>NUCLEOTIDE SEQUENCE</scope>
</reference>
<evidence type="ECO:0000313" key="2">
    <source>
        <dbReference type="EMBL" id="VAW58026.1"/>
    </source>
</evidence>
<dbReference type="SMART" id="SM00900">
    <property type="entry name" value="FMN_bind"/>
    <property type="match status" value="1"/>
</dbReference>
<accession>A0A3B0XNW2</accession>
<dbReference type="Pfam" id="PF04205">
    <property type="entry name" value="FMN_bind"/>
    <property type="match status" value="1"/>
</dbReference>